<dbReference type="Pfam" id="PF05050">
    <property type="entry name" value="Methyltransf_21"/>
    <property type="match status" value="1"/>
</dbReference>
<dbReference type="AlphaFoldDB" id="A0A0D3II45"/>
<evidence type="ECO:0000313" key="5">
    <source>
        <dbReference type="Proteomes" id="UP000013827"/>
    </source>
</evidence>
<dbReference type="SUPFAM" id="SSF53335">
    <property type="entry name" value="S-adenosyl-L-methionine-dependent methyltransferases"/>
    <property type="match status" value="1"/>
</dbReference>
<dbReference type="InterPro" id="IPR006342">
    <property type="entry name" value="FkbM_mtfrase"/>
</dbReference>
<dbReference type="Gene3D" id="3.40.50.150">
    <property type="entry name" value="Vaccinia Virus protein VP39"/>
    <property type="match status" value="1"/>
</dbReference>
<dbReference type="Proteomes" id="UP000013827">
    <property type="component" value="Unassembled WGS sequence"/>
</dbReference>
<feature type="chain" id="PRO_5044291081" description="Methyltransferase FkbM domain-containing protein" evidence="2">
    <location>
        <begin position="19"/>
        <end position="467"/>
    </location>
</feature>
<dbReference type="KEGG" id="ehx:EMIHUDRAFT_215234"/>
<evidence type="ECO:0000313" key="4">
    <source>
        <dbReference type="EnsemblProtists" id="EOD10930"/>
    </source>
</evidence>
<feature type="domain" description="Methyltransferase FkbM" evidence="3">
    <location>
        <begin position="257"/>
        <end position="420"/>
    </location>
</feature>
<evidence type="ECO:0000259" key="3">
    <source>
        <dbReference type="Pfam" id="PF05050"/>
    </source>
</evidence>
<accession>A0A0D3II45</accession>
<evidence type="ECO:0000256" key="2">
    <source>
        <dbReference type="SAM" id="SignalP"/>
    </source>
</evidence>
<dbReference type="EnsemblProtists" id="EOD10930">
    <property type="protein sequence ID" value="EOD10930"/>
    <property type="gene ID" value="EMIHUDRAFT_215234"/>
</dbReference>
<feature type="signal peptide" evidence="2">
    <location>
        <begin position="1"/>
        <end position="18"/>
    </location>
</feature>
<evidence type="ECO:0000256" key="1">
    <source>
        <dbReference type="SAM" id="MobiDB-lite"/>
    </source>
</evidence>
<feature type="region of interest" description="Disordered" evidence="1">
    <location>
        <begin position="445"/>
        <end position="467"/>
    </location>
</feature>
<protein>
    <recommendedName>
        <fullName evidence="3">Methyltransferase FkbM domain-containing protein</fullName>
    </recommendedName>
</protein>
<proteinExistence type="predicted"/>
<reference evidence="5" key="1">
    <citation type="journal article" date="2013" name="Nature">
        <title>Pan genome of the phytoplankton Emiliania underpins its global distribution.</title>
        <authorList>
            <person name="Read B.A."/>
            <person name="Kegel J."/>
            <person name="Klute M.J."/>
            <person name="Kuo A."/>
            <person name="Lefebvre S.C."/>
            <person name="Maumus F."/>
            <person name="Mayer C."/>
            <person name="Miller J."/>
            <person name="Monier A."/>
            <person name="Salamov A."/>
            <person name="Young J."/>
            <person name="Aguilar M."/>
            <person name="Claverie J.M."/>
            <person name="Frickenhaus S."/>
            <person name="Gonzalez K."/>
            <person name="Herman E.K."/>
            <person name="Lin Y.C."/>
            <person name="Napier J."/>
            <person name="Ogata H."/>
            <person name="Sarno A.F."/>
            <person name="Shmutz J."/>
            <person name="Schroeder D."/>
            <person name="de Vargas C."/>
            <person name="Verret F."/>
            <person name="von Dassow P."/>
            <person name="Valentin K."/>
            <person name="Van de Peer Y."/>
            <person name="Wheeler G."/>
            <person name="Dacks J.B."/>
            <person name="Delwiche C.F."/>
            <person name="Dyhrman S.T."/>
            <person name="Glockner G."/>
            <person name="John U."/>
            <person name="Richards T."/>
            <person name="Worden A.Z."/>
            <person name="Zhang X."/>
            <person name="Grigoriev I.V."/>
            <person name="Allen A.E."/>
            <person name="Bidle K."/>
            <person name="Borodovsky M."/>
            <person name="Bowler C."/>
            <person name="Brownlee C."/>
            <person name="Cock J.M."/>
            <person name="Elias M."/>
            <person name="Gladyshev V.N."/>
            <person name="Groth M."/>
            <person name="Guda C."/>
            <person name="Hadaegh A."/>
            <person name="Iglesias-Rodriguez M.D."/>
            <person name="Jenkins J."/>
            <person name="Jones B.M."/>
            <person name="Lawson T."/>
            <person name="Leese F."/>
            <person name="Lindquist E."/>
            <person name="Lobanov A."/>
            <person name="Lomsadze A."/>
            <person name="Malik S.B."/>
            <person name="Marsh M.E."/>
            <person name="Mackinder L."/>
            <person name="Mock T."/>
            <person name="Mueller-Roeber B."/>
            <person name="Pagarete A."/>
            <person name="Parker M."/>
            <person name="Probert I."/>
            <person name="Quesneville H."/>
            <person name="Raines C."/>
            <person name="Rensing S.A."/>
            <person name="Riano-Pachon D.M."/>
            <person name="Richier S."/>
            <person name="Rokitta S."/>
            <person name="Shiraiwa Y."/>
            <person name="Soanes D.M."/>
            <person name="van der Giezen M."/>
            <person name="Wahlund T.M."/>
            <person name="Williams B."/>
            <person name="Wilson W."/>
            <person name="Wolfe G."/>
            <person name="Wurch L.L."/>
        </authorList>
    </citation>
    <scope>NUCLEOTIDE SEQUENCE</scope>
</reference>
<dbReference type="PaxDb" id="2903-EOD10930"/>
<dbReference type="InterPro" id="IPR029063">
    <property type="entry name" value="SAM-dependent_MTases_sf"/>
</dbReference>
<dbReference type="GeneID" id="17257100"/>
<dbReference type="HOGENOM" id="CLU_585864_0_0_1"/>
<keyword evidence="5" id="KW-1185">Reference proteome</keyword>
<dbReference type="RefSeq" id="XP_005763359.1">
    <property type="nucleotide sequence ID" value="XM_005763302.1"/>
</dbReference>
<reference evidence="4" key="2">
    <citation type="submission" date="2024-10" db="UniProtKB">
        <authorList>
            <consortium name="EnsemblProtists"/>
        </authorList>
    </citation>
    <scope>IDENTIFICATION</scope>
</reference>
<keyword evidence="2" id="KW-0732">Signal</keyword>
<name>A0A0D3II45_EMIH1</name>
<sequence length="467" mass="51645">MPRLVLVCFLTGAPLALFCTPLNFSTASEDTSQVHEGISPPNVSLPFTLPRIHVSQLDSDGGNSNKSRACWVVDRYTNLRVQNDNKRNRCKVRFQGREAALRACERRAWCGGVVRDNGIGECGRFELRTPNPIERGILHSSVTFRLLARESDWKTTEWCIRQQDDAARIALVYQQAANGSATQEALEKLHQDLTELVTQKSVRLKSRLVRRSFSRPLPLQHSSRWRCPFSLSKEPLFRALVGSLFAEGLMPPGAIIDAGANSGEDACFYAERTGRIVHAIDPLLTNIRFMQQSFGFLPNLLPEVGGLGSARRWLRAQAEVANAHSGEGAQLKVTEMSDVALPARTEKEKGGGTISSAELHADGYFEVRRVDELLSSKWQGERLSFAHFDVEGGELDVLKGALRTLLLDRPVFSVEVFMVNKKALATQLLWLLGGGGRLRNVAADSEEPDANGFSPPEWRTAAQVAGR</sequence>
<organism evidence="4 5">
    <name type="scientific">Emiliania huxleyi (strain CCMP1516)</name>
    <dbReference type="NCBI Taxonomy" id="280463"/>
    <lineage>
        <taxon>Eukaryota</taxon>
        <taxon>Haptista</taxon>
        <taxon>Haptophyta</taxon>
        <taxon>Prymnesiophyceae</taxon>
        <taxon>Isochrysidales</taxon>
        <taxon>Noelaerhabdaceae</taxon>
        <taxon>Emiliania</taxon>
    </lineage>
</organism>